<reference evidence="11" key="1">
    <citation type="submission" date="2025-08" db="UniProtKB">
        <authorList>
            <consortium name="Ensembl"/>
        </authorList>
    </citation>
    <scope>IDENTIFICATION</scope>
</reference>
<dbReference type="OrthoDB" id="10055255at2759"/>
<feature type="transmembrane region" description="Helical" evidence="9">
    <location>
        <begin position="192"/>
        <end position="214"/>
    </location>
</feature>
<evidence type="ECO:0000259" key="10">
    <source>
        <dbReference type="PROSITE" id="PS50262"/>
    </source>
</evidence>
<evidence type="ECO:0000313" key="12">
    <source>
        <dbReference type="Proteomes" id="UP000694569"/>
    </source>
</evidence>
<feature type="transmembrane region" description="Helical" evidence="9">
    <location>
        <begin position="30"/>
        <end position="49"/>
    </location>
</feature>
<dbReference type="PROSITE" id="PS50262">
    <property type="entry name" value="G_PROTEIN_RECEP_F1_2"/>
    <property type="match status" value="1"/>
</dbReference>
<dbReference type="PROSITE" id="PS00237">
    <property type="entry name" value="G_PROTEIN_RECEP_F1_1"/>
    <property type="match status" value="1"/>
</dbReference>
<dbReference type="PANTHER" id="PTHR46048:SF7">
    <property type="entry name" value="12-(S)-HYDROXY-5,8,10,14-EICOSATETRAENOIC ACID RECEPTOR"/>
    <property type="match status" value="1"/>
</dbReference>
<organism evidence="11 12">
    <name type="scientific">Leptobrachium leishanense</name>
    <name type="common">Leishan spiny toad</name>
    <dbReference type="NCBI Taxonomy" id="445787"/>
    <lineage>
        <taxon>Eukaryota</taxon>
        <taxon>Metazoa</taxon>
        <taxon>Chordata</taxon>
        <taxon>Craniata</taxon>
        <taxon>Vertebrata</taxon>
        <taxon>Euteleostomi</taxon>
        <taxon>Amphibia</taxon>
        <taxon>Batrachia</taxon>
        <taxon>Anura</taxon>
        <taxon>Pelobatoidea</taxon>
        <taxon>Megophryidae</taxon>
        <taxon>Leptobrachium</taxon>
    </lineage>
</organism>
<evidence type="ECO:0000313" key="11">
    <source>
        <dbReference type="Ensembl" id="ENSLLEP00000002600.1"/>
    </source>
</evidence>
<dbReference type="Proteomes" id="UP000694569">
    <property type="component" value="Unplaced"/>
</dbReference>
<evidence type="ECO:0000256" key="1">
    <source>
        <dbReference type="ARBA" id="ARBA00004141"/>
    </source>
</evidence>
<comment type="similarity">
    <text evidence="8">Belongs to the G-protein coupled receptor 1 family.</text>
</comment>
<feature type="transmembrane region" description="Helical" evidence="9">
    <location>
        <begin position="141"/>
        <end position="160"/>
    </location>
</feature>
<sequence>MSLYFVAISTMNITCCAFEEPILDEVLPPILLLVFILGLVGNSLGLWMMFLEFKSWKPNSIYLFSLTIADFVVLFCVLFRADYYIRGKDWVYGDALCRLLLFTLTACRCAGVIFLMIIAIDRYIRILLPFHRLNNITLKEAAVICCLLWMSIFALSAYLLTDPHFFHVNNSTQCESFNICPKVFSSAAWHDVFFILMSITSLCVISYCTVSIILHLKNNTIDTNGKVMRAVKFVLSIAVVFSICYLPSTMVRVAIWILKFQKKEQCVHYRESNLTFYVTICFTYFYSMLNPILYYFSSTSFSGLFQKIGDSRLIGRGTWRQISGSVWEGRFLLDASKFRCVSLVEARKKVLYRWYITPPLPPCSPPLPPCSPPLPPCSPPLPPCSPLLLFPLQPF</sequence>
<evidence type="ECO:0000256" key="2">
    <source>
        <dbReference type="ARBA" id="ARBA00022692"/>
    </source>
</evidence>
<feature type="transmembrane region" description="Helical" evidence="9">
    <location>
        <begin position="61"/>
        <end position="80"/>
    </location>
</feature>
<evidence type="ECO:0000256" key="8">
    <source>
        <dbReference type="RuleBase" id="RU000688"/>
    </source>
</evidence>
<dbReference type="GO" id="GO:0004974">
    <property type="term" value="F:leukotriene receptor activity"/>
    <property type="evidence" value="ECO:0007669"/>
    <property type="project" value="InterPro"/>
</dbReference>
<dbReference type="InterPro" id="IPR051893">
    <property type="entry name" value="HCARs"/>
</dbReference>
<dbReference type="GO" id="GO:0016020">
    <property type="term" value="C:membrane"/>
    <property type="evidence" value="ECO:0007669"/>
    <property type="project" value="UniProtKB-SubCell"/>
</dbReference>
<feature type="transmembrane region" description="Helical" evidence="9">
    <location>
        <begin position="274"/>
        <end position="296"/>
    </location>
</feature>
<dbReference type="PANTHER" id="PTHR46048">
    <property type="entry name" value="HYDROXYCARBOXYLIC ACID RECEPTOR 2"/>
    <property type="match status" value="1"/>
</dbReference>
<keyword evidence="5 9" id="KW-0472">Membrane</keyword>
<feature type="transmembrane region" description="Helical" evidence="9">
    <location>
        <begin position="234"/>
        <end position="258"/>
    </location>
</feature>
<dbReference type="AlphaFoldDB" id="A0A8C5LPR0"/>
<evidence type="ECO:0000256" key="6">
    <source>
        <dbReference type="ARBA" id="ARBA00023170"/>
    </source>
</evidence>
<name>A0A8C5LPR0_9ANUR</name>
<feature type="transmembrane region" description="Helical" evidence="9">
    <location>
        <begin position="100"/>
        <end position="120"/>
    </location>
</feature>
<feature type="domain" description="G-protein coupled receptors family 1 profile" evidence="10">
    <location>
        <begin position="41"/>
        <end position="294"/>
    </location>
</feature>
<protein>
    <recommendedName>
        <fullName evidence="10">G-protein coupled receptors family 1 profile domain-containing protein</fullName>
    </recommendedName>
</protein>
<evidence type="ECO:0000256" key="7">
    <source>
        <dbReference type="ARBA" id="ARBA00023224"/>
    </source>
</evidence>
<dbReference type="InterPro" id="IPR017452">
    <property type="entry name" value="GPCR_Rhodpsn_7TM"/>
</dbReference>
<comment type="subcellular location">
    <subcellularLocation>
        <location evidence="1">Membrane</location>
        <topology evidence="1">Multi-pass membrane protein</topology>
    </subcellularLocation>
</comment>
<evidence type="ECO:0000256" key="4">
    <source>
        <dbReference type="ARBA" id="ARBA00023040"/>
    </source>
</evidence>
<evidence type="ECO:0000256" key="9">
    <source>
        <dbReference type="SAM" id="Phobius"/>
    </source>
</evidence>
<dbReference type="PRINTS" id="PR00237">
    <property type="entry name" value="GPCRRHODOPSN"/>
</dbReference>
<dbReference type="Gene3D" id="1.20.1070.10">
    <property type="entry name" value="Rhodopsin 7-helix transmembrane proteins"/>
    <property type="match status" value="1"/>
</dbReference>
<keyword evidence="12" id="KW-1185">Reference proteome</keyword>
<dbReference type="InterPro" id="IPR000276">
    <property type="entry name" value="GPCR_Rhodpsn"/>
</dbReference>
<dbReference type="Pfam" id="PF00001">
    <property type="entry name" value="7tm_1"/>
    <property type="match status" value="1"/>
</dbReference>
<dbReference type="InterPro" id="IPR004071">
    <property type="entry name" value="Cyst_leuk_rcpt"/>
</dbReference>
<dbReference type="PRINTS" id="PR01533">
    <property type="entry name" value="CYSLTRECPTR"/>
</dbReference>
<keyword evidence="4 8" id="KW-0297">G-protein coupled receptor</keyword>
<dbReference type="Ensembl" id="ENSLLET00000002716.1">
    <property type="protein sequence ID" value="ENSLLEP00000002600.1"/>
    <property type="gene ID" value="ENSLLEG00000001688.1"/>
</dbReference>
<evidence type="ECO:0000256" key="3">
    <source>
        <dbReference type="ARBA" id="ARBA00022989"/>
    </source>
</evidence>
<keyword evidence="7 8" id="KW-0807">Transducer</keyword>
<keyword evidence="2 8" id="KW-0812">Transmembrane</keyword>
<keyword evidence="3 9" id="KW-1133">Transmembrane helix</keyword>
<dbReference type="SUPFAM" id="SSF81321">
    <property type="entry name" value="Family A G protein-coupled receptor-like"/>
    <property type="match status" value="1"/>
</dbReference>
<keyword evidence="6 8" id="KW-0675">Receptor</keyword>
<reference evidence="11" key="2">
    <citation type="submission" date="2025-09" db="UniProtKB">
        <authorList>
            <consortium name="Ensembl"/>
        </authorList>
    </citation>
    <scope>IDENTIFICATION</scope>
</reference>
<dbReference type="GeneTree" id="ENSGT01140000282516"/>
<evidence type="ECO:0000256" key="5">
    <source>
        <dbReference type="ARBA" id="ARBA00023136"/>
    </source>
</evidence>
<proteinExistence type="inferred from homology"/>
<accession>A0A8C5LPR0</accession>